<dbReference type="InterPro" id="IPR025996">
    <property type="entry name" value="MT1864/Rv1816-like_C"/>
</dbReference>
<keyword evidence="2 4" id="KW-0238">DNA-binding</keyword>
<dbReference type="GO" id="GO:0003700">
    <property type="term" value="F:DNA-binding transcription factor activity"/>
    <property type="evidence" value="ECO:0007669"/>
    <property type="project" value="TreeGrafter"/>
</dbReference>
<protein>
    <submittedName>
        <fullName evidence="7">TetR/AcrR family transcriptional regulator</fullName>
    </submittedName>
</protein>
<dbReference type="Gene3D" id="1.10.10.60">
    <property type="entry name" value="Homeodomain-like"/>
    <property type="match status" value="1"/>
</dbReference>
<dbReference type="InterPro" id="IPR009057">
    <property type="entry name" value="Homeodomain-like_sf"/>
</dbReference>
<reference evidence="7" key="1">
    <citation type="submission" date="2024-07" db="EMBL/GenBank/DDBJ databases">
        <authorList>
            <person name="fu j."/>
        </authorList>
    </citation>
    <scope>NUCLEOTIDE SEQUENCE</scope>
    <source>
        <strain evidence="7">P10A9</strain>
    </source>
</reference>
<dbReference type="SUPFAM" id="SSF48498">
    <property type="entry name" value="Tetracyclin repressor-like, C-terminal domain"/>
    <property type="match status" value="1"/>
</dbReference>
<dbReference type="PANTHER" id="PTHR30055">
    <property type="entry name" value="HTH-TYPE TRANSCRIPTIONAL REGULATOR RUTR"/>
    <property type="match status" value="1"/>
</dbReference>
<dbReference type="GO" id="GO:0000976">
    <property type="term" value="F:transcription cis-regulatory region binding"/>
    <property type="evidence" value="ECO:0007669"/>
    <property type="project" value="TreeGrafter"/>
</dbReference>
<evidence type="ECO:0000256" key="2">
    <source>
        <dbReference type="ARBA" id="ARBA00023125"/>
    </source>
</evidence>
<evidence type="ECO:0000256" key="1">
    <source>
        <dbReference type="ARBA" id="ARBA00023015"/>
    </source>
</evidence>
<sequence length="253" mass="25404">MPTPERTNLTRIVEAAKAILEESGLAGLTMSAVAARVGVRAPSLYKRVGGRDELLGLVADATVLDLAGRIDAAMHGAVGPGQGAAPTGGAGREEPSAAANGAVLPGGAAHDGAANGAVLPGGAAHDGAANGAVLPGGAAHDGATEPRAALSRMVRAYRDFAKERPAAYQLVFTQAPREARPRPESLAKAVAPALAAAERLVGPEHALDAARLLTAWTHGFVTMELSGSFRLAGGVDAAFEYGLSALAETLGRD</sequence>
<dbReference type="EMBL" id="CP163302">
    <property type="protein sequence ID" value="XDP46229.1"/>
    <property type="molecule type" value="Genomic_DNA"/>
</dbReference>
<feature type="region of interest" description="Disordered" evidence="5">
    <location>
        <begin position="79"/>
        <end position="104"/>
    </location>
</feature>
<evidence type="ECO:0000256" key="5">
    <source>
        <dbReference type="SAM" id="MobiDB-lite"/>
    </source>
</evidence>
<organism evidence="7">
    <name type="scientific">Sinomonas puerhi</name>
    <dbReference type="NCBI Taxonomy" id="3238584"/>
    <lineage>
        <taxon>Bacteria</taxon>
        <taxon>Bacillati</taxon>
        <taxon>Actinomycetota</taxon>
        <taxon>Actinomycetes</taxon>
        <taxon>Micrococcales</taxon>
        <taxon>Micrococcaceae</taxon>
        <taxon>Sinomonas</taxon>
    </lineage>
</organism>
<name>A0AB39L7E4_9MICC</name>
<feature type="compositionally biased region" description="Gly residues" evidence="5">
    <location>
        <begin position="79"/>
        <end position="90"/>
    </location>
</feature>
<feature type="DNA-binding region" description="H-T-H motif" evidence="4">
    <location>
        <begin position="29"/>
        <end position="48"/>
    </location>
</feature>
<dbReference type="PROSITE" id="PS50977">
    <property type="entry name" value="HTH_TETR_2"/>
    <property type="match status" value="1"/>
</dbReference>
<dbReference type="Gene3D" id="1.10.357.10">
    <property type="entry name" value="Tetracycline Repressor, domain 2"/>
    <property type="match status" value="1"/>
</dbReference>
<dbReference type="Pfam" id="PF00440">
    <property type="entry name" value="TetR_N"/>
    <property type="match status" value="1"/>
</dbReference>
<dbReference type="Pfam" id="PF13305">
    <property type="entry name" value="TetR_C_33"/>
    <property type="match status" value="1"/>
</dbReference>
<dbReference type="SUPFAM" id="SSF46689">
    <property type="entry name" value="Homeodomain-like"/>
    <property type="match status" value="1"/>
</dbReference>
<dbReference type="InterPro" id="IPR001647">
    <property type="entry name" value="HTH_TetR"/>
</dbReference>
<proteinExistence type="predicted"/>
<evidence type="ECO:0000259" key="6">
    <source>
        <dbReference type="PROSITE" id="PS50977"/>
    </source>
</evidence>
<keyword evidence="1" id="KW-0805">Transcription regulation</keyword>
<feature type="domain" description="HTH tetR-type" evidence="6">
    <location>
        <begin position="6"/>
        <end position="66"/>
    </location>
</feature>
<evidence type="ECO:0000313" key="7">
    <source>
        <dbReference type="EMBL" id="XDP46229.1"/>
    </source>
</evidence>
<accession>A0AB39L7E4</accession>
<dbReference type="RefSeq" id="WP_369046588.1">
    <property type="nucleotide sequence ID" value="NZ_CP163302.1"/>
</dbReference>
<keyword evidence="3" id="KW-0804">Transcription</keyword>
<dbReference type="AlphaFoldDB" id="A0AB39L7E4"/>
<dbReference type="InterPro" id="IPR050109">
    <property type="entry name" value="HTH-type_TetR-like_transc_reg"/>
</dbReference>
<dbReference type="PANTHER" id="PTHR30055:SF239">
    <property type="entry name" value="TRANSCRIPTIONAL REGULATORY PROTEIN"/>
    <property type="match status" value="1"/>
</dbReference>
<evidence type="ECO:0000256" key="3">
    <source>
        <dbReference type="ARBA" id="ARBA00023163"/>
    </source>
</evidence>
<dbReference type="KEGG" id="spue:AB5L97_04215"/>
<dbReference type="InterPro" id="IPR036271">
    <property type="entry name" value="Tet_transcr_reg_TetR-rel_C_sf"/>
</dbReference>
<evidence type="ECO:0000256" key="4">
    <source>
        <dbReference type="PROSITE-ProRule" id="PRU00335"/>
    </source>
</evidence>
<gene>
    <name evidence="7" type="ORF">AB5L97_04215</name>
</gene>